<name>A0A5S6QC63_TRIMR</name>
<accession>A0A5S6QC63</accession>
<dbReference type="AlphaFoldDB" id="A0A5S6QC63"/>
<dbReference type="WBParaSite" id="TMUE_1000004557.1">
    <property type="protein sequence ID" value="TMUE_1000004557.1"/>
    <property type="gene ID" value="WBGene00299005"/>
</dbReference>
<sequence length="251" mass="28562">MRFVQVRYYYSGREKDVTIRVTDVTRRFNERSTSESSRALCESGDCTLAIPSDERGPLYSLSNCTLQRLTQCSVRNSLRMKIIMTRHRLALSRRKENINRIIPLKGRLTATRMTPSKVTSGGHGSSTNSVVDDCCSETSQRKVQNGSTDGQLRLEKRSHRKLTHREDSAVNGLSRCAIGRVSVGSFIAELSRLRIVELWSLSFHGWWVNFEDVTYAIPSRIHVQSPRNSSNSHAVYRVGRLACRFHGLMHM</sequence>
<proteinExistence type="predicted"/>
<dbReference type="Proteomes" id="UP000046395">
    <property type="component" value="Unassembled WGS sequence"/>
</dbReference>
<organism evidence="1 2">
    <name type="scientific">Trichuris muris</name>
    <name type="common">Mouse whipworm</name>
    <dbReference type="NCBI Taxonomy" id="70415"/>
    <lineage>
        <taxon>Eukaryota</taxon>
        <taxon>Metazoa</taxon>
        <taxon>Ecdysozoa</taxon>
        <taxon>Nematoda</taxon>
        <taxon>Enoplea</taxon>
        <taxon>Dorylaimia</taxon>
        <taxon>Trichinellida</taxon>
        <taxon>Trichuridae</taxon>
        <taxon>Trichuris</taxon>
    </lineage>
</organism>
<reference evidence="2" key="1">
    <citation type="submission" date="2019-12" db="UniProtKB">
        <authorList>
            <consortium name="WormBaseParasite"/>
        </authorList>
    </citation>
    <scope>IDENTIFICATION</scope>
</reference>
<keyword evidence="1" id="KW-1185">Reference proteome</keyword>
<evidence type="ECO:0000313" key="1">
    <source>
        <dbReference type="Proteomes" id="UP000046395"/>
    </source>
</evidence>
<evidence type="ECO:0000313" key="2">
    <source>
        <dbReference type="WBParaSite" id="TMUE_1000004557.1"/>
    </source>
</evidence>
<protein>
    <submittedName>
        <fullName evidence="2">Uncharacterized protein</fullName>
    </submittedName>
</protein>